<name>A0A7C5Y8X9_9BACT</name>
<protein>
    <submittedName>
        <fullName evidence="1">Uncharacterized protein</fullName>
    </submittedName>
</protein>
<comment type="caution">
    <text evidence="1">The sequence shown here is derived from an EMBL/GenBank/DDBJ whole genome shotgun (WGS) entry which is preliminary data.</text>
</comment>
<proteinExistence type="predicted"/>
<gene>
    <name evidence="1" type="ORF">ENM46_04830</name>
</gene>
<evidence type="ECO:0000313" key="1">
    <source>
        <dbReference type="EMBL" id="HHR34251.1"/>
    </source>
</evidence>
<sequence length="257" mass="30558">MRVYFDPNFSFNELIDYYAPVIIEINNQKYIDLHSLTIVNLLGVHPKFKGLEKLEDMLLTILEFDDIDIPKEYLTEFTEGTFEKYKISNTISLRQMYQSSLAHPNLLKLENTPNNIEFLVYLCSQYIIENRQYFQDKRFEIILEMIAYIELKKFSERTQITFSMPQPFIFLFDLSNVTLERTHLLLDEIEHLNSVLTQKVPSIYEYCKDKMHSLEKLFESIDRKSFSRLISIFASIDDIISDLLSLKNMLEEIEKIQ</sequence>
<dbReference type="AlphaFoldDB" id="A0A7C5Y8X9"/>
<organism evidence="1">
    <name type="scientific">Fervidobacterium nodosum</name>
    <dbReference type="NCBI Taxonomy" id="2424"/>
    <lineage>
        <taxon>Bacteria</taxon>
        <taxon>Thermotogati</taxon>
        <taxon>Thermotogota</taxon>
        <taxon>Thermotogae</taxon>
        <taxon>Thermotogales</taxon>
        <taxon>Fervidobacteriaceae</taxon>
        <taxon>Fervidobacterium</taxon>
    </lineage>
</organism>
<reference evidence="1" key="1">
    <citation type="journal article" date="2020" name="mSystems">
        <title>Genome- and Community-Level Interaction Insights into Carbon Utilization and Element Cycling Functions of Hydrothermarchaeota in Hydrothermal Sediment.</title>
        <authorList>
            <person name="Zhou Z."/>
            <person name="Liu Y."/>
            <person name="Xu W."/>
            <person name="Pan J."/>
            <person name="Luo Z.H."/>
            <person name="Li M."/>
        </authorList>
    </citation>
    <scope>NUCLEOTIDE SEQUENCE [LARGE SCALE GENOMIC DNA]</scope>
    <source>
        <strain evidence="1">SpSt-1088</strain>
    </source>
</reference>
<accession>A0A7C5Y8X9</accession>
<dbReference type="EMBL" id="DRXW01000290">
    <property type="protein sequence ID" value="HHR34251.1"/>
    <property type="molecule type" value="Genomic_DNA"/>
</dbReference>